<keyword evidence="2" id="KW-1185">Reference proteome</keyword>
<dbReference type="STRING" id="48269.A0A183MIM7"/>
<dbReference type="Proteomes" id="UP000277204">
    <property type="component" value="Unassembled WGS sequence"/>
</dbReference>
<dbReference type="EMBL" id="UZAI01017020">
    <property type="protein sequence ID" value="VDP19429.1"/>
    <property type="molecule type" value="Genomic_DNA"/>
</dbReference>
<accession>A0A183MIM7</accession>
<evidence type="ECO:0000313" key="1">
    <source>
        <dbReference type="EMBL" id="VDP19429.1"/>
    </source>
</evidence>
<name>A0A183MIM7_9TREM</name>
<proteinExistence type="predicted"/>
<dbReference type="AlphaFoldDB" id="A0A183MIM7"/>
<gene>
    <name evidence="1" type="ORF">SMRZ_LOCUS15902</name>
</gene>
<protein>
    <submittedName>
        <fullName evidence="1">Uncharacterized protein</fullName>
    </submittedName>
</protein>
<organism evidence="1 2">
    <name type="scientific">Schistosoma margrebowiei</name>
    <dbReference type="NCBI Taxonomy" id="48269"/>
    <lineage>
        <taxon>Eukaryota</taxon>
        <taxon>Metazoa</taxon>
        <taxon>Spiralia</taxon>
        <taxon>Lophotrochozoa</taxon>
        <taxon>Platyhelminthes</taxon>
        <taxon>Trematoda</taxon>
        <taxon>Digenea</taxon>
        <taxon>Strigeidida</taxon>
        <taxon>Schistosomatoidea</taxon>
        <taxon>Schistosomatidae</taxon>
        <taxon>Schistosoma</taxon>
    </lineage>
</organism>
<sequence>MDFIGSHYAEPNQPYLPQLKVQEDVRTKRGADIASGHHLLVAKMKMILKKHRTMGRTISQEFNPAFLRDTDKLNKFKIALRDRFQTFHDLLTRDGTTMESNWKGIKETIFSTFHEVLGHKKHYRKEWITFDTLHKIQEKRSKNATINISRTRAEKAKAQAEYTELNKQVKRSIRSDKRKYLEDPAMTAEKAAREENLRQLYNTIKKLTGIYRKPEARNAR</sequence>
<reference evidence="1 2" key="1">
    <citation type="submission" date="2018-11" db="EMBL/GenBank/DDBJ databases">
        <authorList>
            <consortium name="Pathogen Informatics"/>
        </authorList>
    </citation>
    <scope>NUCLEOTIDE SEQUENCE [LARGE SCALE GENOMIC DNA]</scope>
    <source>
        <strain evidence="1 2">Zambia</strain>
    </source>
</reference>
<evidence type="ECO:0000313" key="2">
    <source>
        <dbReference type="Proteomes" id="UP000277204"/>
    </source>
</evidence>